<dbReference type="Proteomes" id="UP000654075">
    <property type="component" value="Unassembled WGS sequence"/>
</dbReference>
<proteinExistence type="predicted"/>
<organism evidence="3 4">
    <name type="scientific">Polarella glacialis</name>
    <name type="common">Dinoflagellate</name>
    <dbReference type="NCBI Taxonomy" id="89957"/>
    <lineage>
        <taxon>Eukaryota</taxon>
        <taxon>Sar</taxon>
        <taxon>Alveolata</taxon>
        <taxon>Dinophyceae</taxon>
        <taxon>Suessiales</taxon>
        <taxon>Suessiaceae</taxon>
        <taxon>Polarella</taxon>
    </lineage>
</organism>
<feature type="transmembrane region" description="Helical" evidence="2">
    <location>
        <begin position="101"/>
        <end position="124"/>
    </location>
</feature>
<evidence type="ECO:0000313" key="4">
    <source>
        <dbReference type="Proteomes" id="UP000654075"/>
    </source>
</evidence>
<evidence type="ECO:0000313" key="3">
    <source>
        <dbReference type="EMBL" id="CAE8621278.1"/>
    </source>
</evidence>
<dbReference type="AlphaFoldDB" id="A0A813G4M9"/>
<protein>
    <submittedName>
        <fullName evidence="3">Uncharacterized protein</fullName>
    </submittedName>
</protein>
<evidence type="ECO:0000256" key="2">
    <source>
        <dbReference type="SAM" id="Phobius"/>
    </source>
</evidence>
<keyword evidence="2" id="KW-1133">Transmembrane helix</keyword>
<comment type="caution">
    <text evidence="3">The sequence shown here is derived from an EMBL/GenBank/DDBJ whole genome shotgun (WGS) entry which is preliminary data.</text>
</comment>
<keyword evidence="2" id="KW-0472">Membrane</keyword>
<feature type="transmembrane region" description="Helical" evidence="2">
    <location>
        <begin position="70"/>
        <end position="89"/>
    </location>
</feature>
<keyword evidence="2" id="KW-0812">Transmembrane</keyword>
<reference evidence="3" key="1">
    <citation type="submission" date="2021-02" db="EMBL/GenBank/DDBJ databases">
        <authorList>
            <person name="Dougan E. K."/>
            <person name="Rhodes N."/>
            <person name="Thang M."/>
            <person name="Chan C."/>
        </authorList>
    </citation>
    <scope>NUCLEOTIDE SEQUENCE</scope>
</reference>
<accession>A0A813G4M9</accession>
<name>A0A813G4M9_POLGL</name>
<feature type="region of interest" description="Disordered" evidence="1">
    <location>
        <begin position="1"/>
        <end position="24"/>
    </location>
</feature>
<gene>
    <name evidence="3" type="ORF">PGLA1383_LOCUS38802</name>
</gene>
<sequence length="204" mass="21704">MLGGRQPADATAATATTATTTRTTATTTATTTAATTATTTTATTATTTTATTTATTKGTLHRASRSSLDLLEVFVIVLVLLVLVLLLFRSSLVLLKMICDFVVVGFVVAVVVVVVVVFCCWFNYLCYSGCFAAHRHAVVRFGSEVSVRQRFVRSEAVCSKASANALWKAEKQMFVVVQVSQLRGSSWCVLELAIPGSVGRCLTH</sequence>
<evidence type="ECO:0000256" key="1">
    <source>
        <dbReference type="SAM" id="MobiDB-lite"/>
    </source>
</evidence>
<feature type="compositionally biased region" description="Low complexity" evidence="1">
    <location>
        <begin position="10"/>
        <end position="24"/>
    </location>
</feature>
<keyword evidence="4" id="KW-1185">Reference proteome</keyword>
<dbReference type="EMBL" id="CAJNNV010027694">
    <property type="protein sequence ID" value="CAE8621278.1"/>
    <property type="molecule type" value="Genomic_DNA"/>
</dbReference>